<name>A0AA50CUW9_9HYPH</name>
<keyword evidence="3" id="KW-0614">Plasmid</keyword>
<dbReference type="Pfam" id="PF03432">
    <property type="entry name" value="Relaxase"/>
    <property type="match status" value="1"/>
</dbReference>
<feature type="domain" description="MobA/VirD2-like nuclease" evidence="2">
    <location>
        <begin position="361"/>
        <end position="458"/>
    </location>
</feature>
<geneLocation type="plasmid" evidence="3 4">
    <name>unnamed4</name>
</geneLocation>
<dbReference type="AlphaFoldDB" id="A0AA50CUW9"/>
<feature type="compositionally biased region" description="Low complexity" evidence="1">
    <location>
        <begin position="800"/>
        <end position="828"/>
    </location>
</feature>
<proteinExistence type="predicted"/>
<evidence type="ECO:0000313" key="3">
    <source>
        <dbReference type="EMBL" id="WLS01035.1"/>
    </source>
</evidence>
<accession>A0AA50CUW9</accession>
<evidence type="ECO:0000259" key="2">
    <source>
        <dbReference type="Pfam" id="PF03432"/>
    </source>
</evidence>
<protein>
    <submittedName>
        <fullName evidence="3">Relaxase/mobilization nuclease domain-containing protein</fullName>
    </submittedName>
</protein>
<sequence length="854" mass="91756">MAHDWSGLLGAIEAYSVRRASSLIDEDEELRRRRSAALRIESQAPEQRFMPTGIASKARRSAVPASGPTIASILQPPQSSQRGVIALVGALGAQRDRDDDDENLRSTGGGGGGGGASSAARLDLPARIVRERSAVEATSRAAIAAGAQPVVIKVTSTVSSRASAAGLMTYLGTREVEKENGEKGKTDIPIYDQDGLAIASREDRAAALETWSANFREAYAVNALATFSINLADVVDDDVLHDALNTAFGSKPFLYSRHLGGKVSVYAVTDLPAKRIASALRAREKAEGPGRAVENAEGDFARRLAEAGVTAEVRILGAAVSEKSGRYFLEKFLRTEKAITTSEGDPVKGGASVKARADGVWQAWSSHIRTVEPRNAFHVIFSARAGTDPEAMKRAVRDFLSEQVAGHRWITAHHPDTGHVHVHAMISARDDVGKALRLTKPELYEWRERFAAKAREHGIAMVATRRADVAATRPYSQAQAGAYERGRSDPRYLKTPTVNNRVERKRAGVVDRASLTSGNLALAPTWQAAASALKRAGAEPSVIAAADRFATAATAQAPQAVARASGFVLLRVEVEQTMERETVAVIVEGALGVEAKSISAEGKSVQVLAPTTASVSKIERELAGQNEEFGPGSESRSVAQSFRARLLAHGLRATVVVEAAGSAKHGAPSPWLQKRFDAVAHATETSAERPFVLSKSVIVTIQQRKEKNMALSLEQFDERVSKANKSMDRLETMVDSSAERQAVEEMRQEISALFAEQRRDIQMQQMRSAADAAGEAGTPPTARAEEPRTQDRAAPTVDPAIADQQQAIATGRATRAAREQAGAAKNAQGEQRQQILRQAEQERQRGNDRDGAER</sequence>
<dbReference type="RefSeq" id="WP_306041249.1">
    <property type="nucleotide sequence ID" value="NZ_CP132306.1"/>
</dbReference>
<dbReference type="Proteomes" id="UP001234585">
    <property type="component" value="Plasmid unnamed4"/>
</dbReference>
<dbReference type="EMBL" id="CP132306">
    <property type="protein sequence ID" value="WLS01035.1"/>
    <property type="molecule type" value="Genomic_DNA"/>
</dbReference>
<feature type="compositionally biased region" description="Gly residues" evidence="1">
    <location>
        <begin position="107"/>
        <end position="116"/>
    </location>
</feature>
<evidence type="ECO:0000256" key="1">
    <source>
        <dbReference type="SAM" id="MobiDB-lite"/>
    </source>
</evidence>
<feature type="region of interest" description="Disordered" evidence="1">
    <location>
        <begin position="92"/>
        <end position="119"/>
    </location>
</feature>
<organism evidence="3 4">
    <name type="scientific">Shinella sumterensis</name>
    <dbReference type="NCBI Taxonomy" id="1967501"/>
    <lineage>
        <taxon>Bacteria</taxon>
        <taxon>Pseudomonadati</taxon>
        <taxon>Pseudomonadota</taxon>
        <taxon>Alphaproteobacteria</taxon>
        <taxon>Hyphomicrobiales</taxon>
        <taxon>Rhizobiaceae</taxon>
        <taxon>Shinella</taxon>
    </lineage>
</organism>
<feature type="compositionally biased region" description="Basic and acidic residues" evidence="1">
    <location>
        <begin position="839"/>
        <end position="854"/>
    </location>
</feature>
<evidence type="ECO:0000313" key="4">
    <source>
        <dbReference type="Proteomes" id="UP001234585"/>
    </source>
</evidence>
<dbReference type="InterPro" id="IPR005094">
    <property type="entry name" value="Endonuclease_MobA/VirD2"/>
</dbReference>
<reference evidence="3 4" key="1">
    <citation type="submission" date="2023-08" db="EMBL/GenBank/DDBJ databases">
        <title>Pathogen: clinical or host-associated sample.</title>
        <authorList>
            <person name="Hergert J."/>
            <person name="Casey R."/>
            <person name="Wagner J."/>
            <person name="Young E.L."/>
            <person name="Oakeson K.F."/>
        </authorList>
    </citation>
    <scope>NUCLEOTIDE SEQUENCE [LARGE SCALE GENOMIC DNA]</scope>
    <source>
        <strain evidence="3 4">1760953</strain>
        <plasmid evidence="3 4">unnamed4</plasmid>
    </source>
</reference>
<gene>
    <name evidence="3" type="ORF">Q9313_26275</name>
</gene>
<feature type="region of interest" description="Disordered" evidence="1">
    <location>
        <begin position="762"/>
        <end position="854"/>
    </location>
</feature>
<keyword evidence="4" id="KW-1185">Reference proteome</keyword>